<keyword evidence="2" id="KW-0812">Transmembrane</keyword>
<keyword evidence="2" id="KW-1133">Transmembrane helix</keyword>
<feature type="region of interest" description="Disordered" evidence="1">
    <location>
        <begin position="1095"/>
        <end position="1123"/>
    </location>
</feature>
<dbReference type="AlphaFoldDB" id="A0A0P1EDL7"/>
<dbReference type="EMBL" id="CYPU01000039">
    <property type="protein sequence ID" value="CUH47918.1"/>
    <property type="molecule type" value="Genomic_DNA"/>
</dbReference>
<name>A0A0P1EDL7_9RHOB</name>
<evidence type="ECO:0000256" key="1">
    <source>
        <dbReference type="SAM" id="MobiDB-lite"/>
    </source>
</evidence>
<sequence>MAQHEDASGDRPETPVRRRSRRRIAARWSIGTLFLMCLLVGAGWFFLIGKQLHAPEWVTQKVEARLERSLGGLKFTFGDASFIVNEKWRPRIRLTDVTISDAAGRQIAQISDLRTRLSMRELLRGKIRPRRITMLGAQIALTRGEDGALSLTVGSGSAPVQKAPTLAQLIEESDDVFLSPFLSGLRAVDLESLTLDYQDLRLGRAWVFDGGHISIIRDGDEMRLATGFSVLTGRDYASTIEANYTSVLGTPQASFGVSITDLPSEDIATQSVALAWLQVLNAPISGALRGSVDGQAALGPLFATLNLGEGVLQPRPETRPIGFESARAYFTYDPARHVLEFNEASVVSDVGAVQAEGKAYLNGVENGVLESLTSQLTLNSIDIYPGGLFPESLETARADVDFQLKLAPFELQLGQLTITDALHELHATGRLIGQPDGWDAAFDAQLDKMGSENLLRYWPERLAPNPRKWVSENLFEGQFSDVEFSLRLHPGSKPDLYLGLGFDEAKIRFAKTLPLIQDGRGRLSLLKDRFTVTAEKGVVIADQGGAVDASGTSFIIPDTTAKGGTPAIARIEASGSVEAALSLLDRPPLSLMSKANLPVDLAAGDVSLSGTLSLPLKKGLKFHDTEFHYTGEIDNVQSDKLVPDYSVSADLLNLSGNQTEVKIDGYGLFGQVPMQVAWRQPIGGDGPQRSELKGQIELSPLLMNELKVPLPPGMLTGKGTADITVGIGADEPVTLSATSDLAGVGMAIPELGWRKGTGATGKMTLDATLGEKPKVDDLTIDVAGLRTKASIFFRDGGAFDRIRFSSFDLGNWLAVPAELINTGGPVPNIIVQGGVMNLGRATFGEGGGGGESGPGPRIDVLLDRLQVTEDIALTGFRGAFQTTGGVNGTFTANVNGGTAVSGQVSPRDSGSAVNIKSKDAGAVLRSAGVITQARGGSLDLQLEPVSAPGNYDVILKILNTRITDAPAMAALLDAISLVGLLDEMTGQGIFFSTIDSRMRITPTEIKVLSGSAVGPSIGLSFDGTIDTVAGMLNLRGAISPIYLVNAIGSVFTKKGEGVIGFNYSLTGPLTKPKVSVNPLSGLAPLFLRNLLRAPAPTVSDGPNALPRKPDEPKKTFGSPPRDN</sequence>
<gene>
    <name evidence="4" type="ORF">RUA4292_02094</name>
</gene>
<feature type="transmembrane region" description="Helical" evidence="2">
    <location>
        <begin position="25"/>
        <end position="47"/>
    </location>
</feature>
<protein>
    <recommendedName>
        <fullName evidence="3">YhdP central domain-containing protein</fullName>
    </recommendedName>
</protein>
<organism evidence="4 5">
    <name type="scientific">Ruegeria atlantica</name>
    <dbReference type="NCBI Taxonomy" id="81569"/>
    <lineage>
        <taxon>Bacteria</taxon>
        <taxon>Pseudomonadati</taxon>
        <taxon>Pseudomonadota</taxon>
        <taxon>Alphaproteobacteria</taxon>
        <taxon>Rhodobacterales</taxon>
        <taxon>Roseobacteraceae</taxon>
        <taxon>Ruegeria</taxon>
    </lineage>
</organism>
<reference evidence="4 5" key="1">
    <citation type="submission" date="2015-09" db="EMBL/GenBank/DDBJ databases">
        <authorList>
            <consortium name="Swine Surveillance"/>
        </authorList>
    </citation>
    <scope>NUCLEOTIDE SEQUENCE [LARGE SCALE GENOMIC DNA]</scope>
    <source>
        <strain evidence="4 5">CECT 4292</strain>
    </source>
</reference>
<proteinExistence type="predicted"/>
<keyword evidence="2" id="KW-0472">Membrane</keyword>
<evidence type="ECO:0000259" key="3">
    <source>
        <dbReference type="Pfam" id="PF13116"/>
    </source>
</evidence>
<evidence type="ECO:0000313" key="4">
    <source>
        <dbReference type="EMBL" id="CUH47918.1"/>
    </source>
</evidence>
<accession>A0A0P1EDL7</accession>
<evidence type="ECO:0000313" key="5">
    <source>
        <dbReference type="Proteomes" id="UP000050783"/>
    </source>
</evidence>
<dbReference type="Pfam" id="PF13116">
    <property type="entry name" value="YhdP"/>
    <property type="match status" value="1"/>
</dbReference>
<dbReference type="InterPro" id="IPR025263">
    <property type="entry name" value="YhdP_central"/>
</dbReference>
<feature type="domain" description="YhdP central" evidence="3">
    <location>
        <begin position="373"/>
        <end position="807"/>
    </location>
</feature>
<dbReference type="STRING" id="81569.RUM4293_02901"/>
<dbReference type="Proteomes" id="UP000050783">
    <property type="component" value="Unassembled WGS sequence"/>
</dbReference>
<evidence type="ECO:0000256" key="2">
    <source>
        <dbReference type="SAM" id="Phobius"/>
    </source>
</evidence>